<keyword evidence="13" id="KW-1185">Reference proteome</keyword>
<evidence type="ECO:0000256" key="4">
    <source>
        <dbReference type="ARBA" id="ARBA00022701"/>
    </source>
</evidence>
<dbReference type="GO" id="GO:0000930">
    <property type="term" value="C:gamma-tubulin complex"/>
    <property type="evidence" value="ECO:0007669"/>
    <property type="project" value="TreeGrafter"/>
</dbReference>
<dbReference type="GO" id="GO:0000278">
    <property type="term" value="P:mitotic cell cycle"/>
    <property type="evidence" value="ECO:0007669"/>
    <property type="project" value="TreeGrafter"/>
</dbReference>
<dbReference type="GO" id="GO:0031122">
    <property type="term" value="P:cytoplasmic microtubule organization"/>
    <property type="evidence" value="ECO:0007669"/>
    <property type="project" value="TreeGrafter"/>
</dbReference>
<dbReference type="PANTHER" id="PTHR19302:SF70">
    <property type="entry name" value="GAMMA-TUBULIN COMPLEX COMPONENT 6"/>
    <property type="match status" value="1"/>
</dbReference>
<accession>A0A834IQK7</accession>
<dbReference type="InterPro" id="IPR007259">
    <property type="entry name" value="GCP"/>
</dbReference>
<evidence type="ECO:0000256" key="2">
    <source>
        <dbReference type="ARBA" id="ARBA00010337"/>
    </source>
</evidence>
<keyword evidence="4" id="KW-0493">Microtubule</keyword>
<proteinExistence type="inferred from homology"/>
<organism evidence="12 13">
    <name type="scientific">Rhynchophorus ferrugineus</name>
    <name type="common">Red palm weevil</name>
    <name type="synonym">Curculio ferrugineus</name>
    <dbReference type="NCBI Taxonomy" id="354439"/>
    <lineage>
        <taxon>Eukaryota</taxon>
        <taxon>Metazoa</taxon>
        <taxon>Ecdysozoa</taxon>
        <taxon>Arthropoda</taxon>
        <taxon>Hexapoda</taxon>
        <taxon>Insecta</taxon>
        <taxon>Pterygota</taxon>
        <taxon>Neoptera</taxon>
        <taxon>Endopterygota</taxon>
        <taxon>Coleoptera</taxon>
        <taxon>Polyphaga</taxon>
        <taxon>Cucujiformia</taxon>
        <taxon>Curculionidae</taxon>
        <taxon>Dryophthorinae</taxon>
        <taxon>Rhynchophorus</taxon>
    </lineage>
</organism>
<protein>
    <recommendedName>
        <fullName evidence="6">Gamma-tubulin complex component 6</fullName>
    </recommendedName>
</protein>
<name>A0A834IQK7_RHYFE</name>
<dbReference type="PANTHER" id="PTHR19302">
    <property type="entry name" value="GAMMA TUBULIN COMPLEX PROTEIN"/>
    <property type="match status" value="1"/>
</dbReference>
<dbReference type="InterPro" id="IPR042241">
    <property type="entry name" value="GCP_C_sf"/>
</dbReference>
<comment type="similarity">
    <text evidence="2">Belongs to the TUBGCP family.</text>
</comment>
<dbReference type="GO" id="GO:0051321">
    <property type="term" value="P:meiotic cell cycle"/>
    <property type="evidence" value="ECO:0007669"/>
    <property type="project" value="TreeGrafter"/>
</dbReference>
<dbReference type="Proteomes" id="UP000625711">
    <property type="component" value="Unassembled WGS sequence"/>
</dbReference>
<keyword evidence="5" id="KW-0206">Cytoskeleton</keyword>
<feature type="domain" description="Gamma tubulin complex component C-terminal" evidence="10">
    <location>
        <begin position="804"/>
        <end position="1108"/>
    </location>
</feature>
<dbReference type="Pfam" id="PF17681">
    <property type="entry name" value="GCP_N_terminal"/>
    <property type="match status" value="1"/>
</dbReference>
<feature type="coiled-coil region" evidence="8">
    <location>
        <begin position="324"/>
        <end position="401"/>
    </location>
</feature>
<dbReference type="GO" id="GO:0005813">
    <property type="term" value="C:centrosome"/>
    <property type="evidence" value="ECO:0007669"/>
    <property type="project" value="UniProtKB-SubCell"/>
</dbReference>
<dbReference type="OrthoDB" id="775571at2759"/>
<evidence type="ECO:0000256" key="7">
    <source>
        <dbReference type="ARBA" id="ARBA00093551"/>
    </source>
</evidence>
<dbReference type="AlphaFoldDB" id="A0A834IQK7"/>
<evidence type="ECO:0000256" key="1">
    <source>
        <dbReference type="ARBA" id="ARBA00004300"/>
    </source>
</evidence>
<dbReference type="FunFam" id="1.20.120.1900:FF:000004">
    <property type="entry name" value="gamma-tubulin complex component 6 isoform X1"/>
    <property type="match status" value="1"/>
</dbReference>
<keyword evidence="3" id="KW-0963">Cytoplasm</keyword>
<evidence type="ECO:0000256" key="9">
    <source>
        <dbReference type="SAM" id="MobiDB-lite"/>
    </source>
</evidence>
<comment type="subunit">
    <text evidence="7">Component of the gamma-tubulin ring complex (gTuRC) consisting of TUBGCP2, TUBGCP3, TUBGCP4, TUBGCP5 and TUBGCP6 and gamma-tubulin TUBG1 or TUBG2. TUBGCP2, TUBGCP3, TUBGCP4, TUBGCP5 and TUBGCP6 assemble in a 5:5:2:1:1 stoichiometry; each is associated with a gamma-tubulin, thereby arranging 14 gamma-tubulins in a helical manner. Gamma-tubulin at the first position is blocked by TUBGCP3 at the last position, allowing 13 protafilaments to grow into a microtubule. The gTuRC (via TUBGCP3 and TUBGCP6) interacts with ACTB and MZT1; the interactions form a luminal bridge that stabilizes the initial structure during complex assembly. The gTuRC (via TUBGCP2) interacts with MZT2A/MZT2B and CDK5RAP2 (via CM1 motif); the interactions play a role in gTuRC activation.</text>
</comment>
<dbReference type="GO" id="GO:0043015">
    <property type="term" value="F:gamma-tubulin binding"/>
    <property type="evidence" value="ECO:0007669"/>
    <property type="project" value="InterPro"/>
</dbReference>
<feature type="region of interest" description="Disordered" evidence="9">
    <location>
        <begin position="676"/>
        <end position="698"/>
    </location>
</feature>
<evidence type="ECO:0000259" key="11">
    <source>
        <dbReference type="Pfam" id="PF17681"/>
    </source>
</evidence>
<keyword evidence="8" id="KW-0175">Coiled coil</keyword>
<dbReference type="GO" id="GO:0005874">
    <property type="term" value="C:microtubule"/>
    <property type="evidence" value="ECO:0007669"/>
    <property type="project" value="UniProtKB-KW"/>
</dbReference>
<evidence type="ECO:0000256" key="8">
    <source>
        <dbReference type="SAM" id="Coils"/>
    </source>
</evidence>
<sequence length="1117" mass="130279">MKPKKQFVKDLKYLLVGMPSETFNLNNQDEFFLSPGILVDGITPDAIERYCNEFMFSGICYRALNKMATPDPTTRKYKYSGYVFTEFCDSMSRYLQFYRTAVMSIPDTTNYLTFFEKTQPLQMQISTLASICKVGPYSCDSVEIPHGVALLNYLYQKTLDVIDKNLLMVLYSILYPCCQTYFSRFLHQWILKGILNDPYGEFFITPNLKYVSSRGRTYWTRSYEIRQDIVPDFLLDLKDNILFCGRMMNLLYLCSPMNKLCIYLLGKNPLLFSCCLTYVQLNYLEHNSSKYFLEACAESGSKFSFKKIFEKSLVDDIAYVSLIARKRAITLKRLELERQKLKEEQRERKIEELIILKEQYDAAFEQKHLKIYKDLEREIGLMQEEIKIEAMRDKLIEQEAIKIIGYYTNLCETVDTRNEKIEQHLKLANNIHIDSPITEKDHLKTSAISEQEKMNSSSDSFYSISEDPPEKMETIEENMAQVHSSQSMDLLNANVEKKEDMKVVSDIELETKQVITTTTNAALQQTIDNFAFARKIKEKVLNQEMGIDIRFWSEKNITPIKDVQTSVLTEAQRNKLKILSSEFGIDVLKENIRTDRVLTVAQINRTKVMGHHDCFTGGYETRLDNENFINKNSRFPSDTTEVKAQSPIKKSKSLVLDFDKSNAKLDIDKPIPMSVDSTPLSDLPPTGTPLSDFPRSTTPSSMFMSIDTKLESQPVTGEIQQNEKEFNYENQQKAHIPLYYNQKPDEFRSYSKFSKRVTRDEASSVSKNCLKLLLHESVSIPLLTQLRLANNEILRYFVDELNYLKHLDSLRSYFFLQDGEFGRNITENLFEKLYNANFPLELINCRTLQNLVFSALDNSSKYQENSKYLSFKVNSLPKCFDLGDPDVLDCLSLTYKVKWPLNILLPSDAVSKYDQVFKFLVKLNRVSWVLKKIFLELKILAKETGKKEIYLMSSPQYRKLHQCRHVMSHFMQTLQNYIVGEVLQPSWELFERSLEQVTNLDELYSAHTVYIKNILFRCMLNQKSIALKNIIQKIFVVILKFYDYLRSRQWVCEDGSYVHPNFNKLDKIFKNFEEFVIYLFKVIKKVAKSGYQPHLVQFLDILNVNDYYSTKLLKSAV</sequence>
<dbReference type="EMBL" id="JAACXV010000053">
    <property type="protein sequence ID" value="KAF7285504.1"/>
    <property type="molecule type" value="Genomic_DNA"/>
</dbReference>
<dbReference type="InterPro" id="IPR041470">
    <property type="entry name" value="GCP_N"/>
</dbReference>
<evidence type="ECO:0000256" key="6">
    <source>
        <dbReference type="ARBA" id="ARBA00071901"/>
    </source>
</evidence>
<dbReference type="InterPro" id="IPR040457">
    <property type="entry name" value="GCP_C"/>
</dbReference>
<dbReference type="GO" id="GO:0051225">
    <property type="term" value="P:spindle assembly"/>
    <property type="evidence" value="ECO:0007669"/>
    <property type="project" value="TreeGrafter"/>
</dbReference>
<gene>
    <name evidence="12" type="ORF">GWI33_010602</name>
</gene>
<evidence type="ECO:0000259" key="10">
    <source>
        <dbReference type="Pfam" id="PF04130"/>
    </source>
</evidence>
<dbReference type="Pfam" id="PF04130">
    <property type="entry name" value="GCP_C_terminal"/>
    <property type="match status" value="1"/>
</dbReference>
<evidence type="ECO:0000256" key="5">
    <source>
        <dbReference type="ARBA" id="ARBA00023212"/>
    </source>
</evidence>
<comment type="caution">
    <text evidence="12">The sequence shown here is derived from an EMBL/GenBank/DDBJ whole genome shotgun (WGS) entry which is preliminary data.</text>
</comment>
<dbReference type="GO" id="GO:0000922">
    <property type="term" value="C:spindle pole"/>
    <property type="evidence" value="ECO:0007669"/>
    <property type="project" value="InterPro"/>
</dbReference>
<evidence type="ECO:0000256" key="3">
    <source>
        <dbReference type="ARBA" id="ARBA00022490"/>
    </source>
</evidence>
<reference evidence="12" key="1">
    <citation type="submission" date="2020-08" db="EMBL/GenBank/DDBJ databases">
        <title>Genome sequencing and assembly of the red palm weevil Rhynchophorus ferrugineus.</title>
        <authorList>
            <person name="Dias G.B."/>
            <person name="Bergman C.M."/>
            <person name="Manee M."/>
        </authorList>
    </citation>
    <scope>NUCLEOTIDE SEQUENCE</scope>
    <source>
        <strain evidence="12">AA-2017</strain>
        <tissue evidence="12">Whole larva</tissue>
    </source>
</reference>
<dbReference type="GO" id="GO:0051011">
    <property type="term" value="F:microtubule minus-end binding"/>
    <property type="evidence" value="ECO:0007669"/>
    <property type="project" value="TreeGrafter"/>
</dbReference>
<evidence type="ECO:0000313" key="13">
    <source>
        <dbReference type="Proteomes" id="UP000625711"/>
    </source>
</evidence>
<comment type="subcellular location">
    <subcellularLocation>
        <location evidence="1">Cytoplasm</location>
        <location evidence="1">Cytoskeleton</location>
        <location evidence="1">Microtubule organizing center</location>
        <location evidence="1">Centrosome</location>
    </subcellularLocation>
</comment>
<evidence type="ECO:0000313" key="12">
    <source>
        <dbReference type="EMBL" id="KAF7285504.1"/>
    </source>
</evidence>
<dbReference type="Gene3D" id="1.20.120.1900">
    <property type="entry name" value="Gamma-tubulin complex, C-terminal domain"/>
    <property type="match status" value="1"/>
</dbReference>
<feature type="domain" description="Gamma tubulin complex component protein N-terminal" evidence="11">
    <location>
        <begin position="8"/>
        <end position="275"/>
    </location>
</feature>
<dbReference type="GO" id="GO:0007020">
    <property type="term" value="P:microtubule nucleation"/>
    <property type="evidence" value="ECO:0007669"/>
    <property type="project" value="InterPro"/>
</dbReference>